<accession>A0A0Q5VLS8</accession>
<name>A0A0Q5VLS8_DROER</name>
<evidence type="ECO:0000313" key="2">
    <source>
        <dbReference type="Proteomes" id="UP000008711"/>
    </source>
</evidence>
<sequence length="79" mass="8660">MKFLIAVQGSTSLFLEEGCGVVAQITCKFVSGKPSGSPRGPQGRIISICGKERYVQMGITSTDVDRYGKWIKKVDEYGR</sequence>
<dbReference type="EMBL" id="CH954179">
    <property type="protein sequence ID" value="KQS62528.1"/>
    <property type="molecule type" value="Genomic_DNA"/>
</dbReference>
<dbReference type="Proteomes" id="UP000008711">
    <property type="component" value="Unassembled WGS sequence"/>
</dbReference>
<protein>
    <submittedName>
        <fullName evidence="1">Uncharacterized protein</fullName>
    </submittedName>
</protein>
<proteinExistence type="predicted"/>
<organism evidence="1 2">
    <name type="scientific">Drosophila erecta</name>
    <name type="common">Fruit fly</name>
    <dbReference type="NCBI Taxonomy" id="7220"/>
    <lineage>
        <taxon>Eukaryota</taxon>
        <taxon>Metazoa</taxon>
        <taxon>Ecdysozoa</taxon>
        <taxon>Arthropoda</taxon>
        <taxon>Hexapoda</taxon>
        <taxon>Insecta</taxon>
        <taxon>Pterygota</taxon>
        <taxon>Neoptera</taxon>
        <taxon>Endopterygota</taxon>
        <taxon>Diptera</taxon>
        <taxon>Brachycera</taxon>
        <taxon>Muscomorpha</taxon>
        <taxon>Ephydroidea</taxon>
        <taxon>Drosophilidae</taxon>
        <taxon>Drosophila</taxon>
        <taxon>Sophophora</taxon>
    </lineage>
</organism>
<gene>
    <name evidence="1" type="primary">Dere\GG26255</name>
    <name evidence="1" type="synonym">GG26255</name>
    <name evidence="1" type="ORF">Dere_GG26255</name>
</gene>
<keyword evidence="2" id="KW-1185">Reference proteome</keyword>
<reference evidence="1 2" key="1">
    <citation type="journal article" date="2007" name="Nature">
        <title>Evolution of genes and genomes on the Drosophila phylogeny.</title>
        <authorList>
            <consortium name="Drosophila 12 Genomes Consortium"/>
            <person name="Clark A.G."/>
            <person name="Eisen M.B."/>
            <person name="Smith D.R."/>
            <person name="Bergman C.M."/>
            <person name="Oliver B."/>
            <person name="Markow T.A."/>
            <person name="Kaufman T.C."/>
            <person name="Kellis M."/>
            <person name="Gelbart W."/>
            <person name="Iyer V.N."/>
            <person name="Pollard D.A."/>
            <person name="Sackton T.B."/>
            <person name="Larracuente A.M."/>
            <person name="Singh N.D."/>
            <person name="Abad J.P."/>
            <person name="Abt D.N."/>
            <person name="Adryan B."/>
            <person name="Aguade M."/>
            <person name="Akashi H."/>
            <person name="Anderson W.W."/>
            <person name="Aquadro C.F."/>
            <person name="Ardell D.H."/>
            <person name="Arguello R."/>
            <person name="Artieri C.G."/>
            <person name="Barbash D.A."/>
            <person name="Barker D."/>
            <person name="Barsanti P."/>
            <person name="Batterham P."/>
            <person name="Batzoglou S."/>
            <person name="Begun D."/>
            <person name="Bhutkar A."/>
            <person name="Blanco E."/>
            <person name="Bosak S.A."/>
            <person name="Bradley R.K."/>
            <person name="Brand A.D."/>
            <person name="Brent M.R."/>
            <person name="Brooks A.N."/>
            <person name="Brown R.H."/>
            <person name="Butlin R.K."/>
            <person name="Caggese C."/>
            <person name="Calvi B.R."/>
            <person name="Bernardo de Carvalho A."/>
            <person name="Caspi A."/>
            <person name="Castrezana S."/>
            <person name="Celniker S.E."/>
            <person name="Chang J.L."/>
            <person name="Chapple C."/>
            <person name="Chatterji S."/>
            <person name="Chinwalla A."/>
            <person name="Civetta A."/>
            <person name="Clifton S.W."/>
            <person name="Comeron J.M."/>
            <person name="Costello J.C."/>
            <person name="Coyne J.A."/>
            <person name="Daub J."/>
            <person name="David R.G."/>
            <person name="Delcher A.L."/>
            <person name="Delehaunty K."/>
            <person name="Do C.B."/>
            <person name="Ebling H."/>
            <person name="Edwards K."/>
            <person name="Eickbush T."/>
            <person name="Evans J.D."/>
            <person name="Filipski A."/>
            <person name="Findeiss S."/>
            <person name="Freyhult E."/>
            <person name="Fulton L."/>
            <person name="Fulton R."/>
            <person name="Garcia A.C."/>
            <person name="Gardiner A."/>
            <person name="Garfield D.A."/>
            <person name="Garvin B.E."/>
            <person name="Gibson G."/>
            <person name="Gilbert D."/>
            <person name="Gnerre S."/>
            <person name="Godfrey J."/>
            <person name="Good R."/>
            <person name="Gotea V."/>
            <person name="Gravely B."/>
            <person name="Greenberg A.J."/>
            <person name="Griffiths-Jones S."/>
            <person name="Gross S."/>
            <person name="Guigo R."/>
            <person name="Gustafson E.A."/>
            <person name="Haerty W."/>
            <person name="Hahn M.W."/>
            <person name="Halligan D.L."/>
            <person name="Halpern A.L."/>
            <person name="Halter G.M."/>
            <person name="Han M.V."/>
            <person name="Heger A."/>
            <person name="Hillier L."/>
            <person name="Hinrichs A.S."/>
            <person name="Holmes I."/>
            <person name="Hoskins R.A."/>
            <person name="Hubisz M.J."/>
            <person name="Hultmark D."/>
            <person name="Huntley M.A."/>
            <person name="Jaffe D.B."/>
            <person name="Jagadeeshan S."/>
            <person name="Jeck W.R."/>
            <person name="Johnson J."/>
            <person name="Jones C.D."/>
            <person name="Jordan W.C."/>
            <person name="Karpen G.H."/>
            <person name="Kataoka E."/>
            <person name="Keightley P.D."/>
            <person name="Kheradpour P."/>
            <person name="Kirkness E.F."/>
            <person name="Koerich L.B."/>
            <person name="Kristiansen K."/>
            <person name="Kudrna D."/>
            <person name="Kulathinal R.J."/>
            <person name="Kumar S."/>
            <person name="Kwok R."/>
            <person name="Lander E."/>
            <person name="Langley C.H."/>
            <person name="Lapoint R."/>
            <person name="Lazzaro B.P."/>
            <person name="Lee S.J."/>
            <person name="Levesque L."/>
            <person name="Li R."/>
            <person name="Lin C.F."/>
            <person name="Lin M.F."/>
            <person name="Lindblad-Toh K."/>
            <person name="Llopart A."/>
            <person name="Long M."/>
            <person name="Low L."/>
            <person name="Lozovsky E."/>
            <person name="Lu J."/>
            <person name="Luo M."/>
            <person name="Machado C.A."/>
            <person name="Makalowski W."/>
            <person name="Marzo M."/>
            <person name="Matsuda M."/>
            <person name="Matzkin L."/>
            <person name="McAllister B."/>
            <person name="McBride C.S."/>
            <person name="McKernan B."/>
            <person name="McKernan K."/>
            <person name="Mendez-Lago M."/>
            <person name="Minx P."/>
            <person name="Mollenhauer M.U."/>
            <person name="Montooth K."/>
            <person name="Mount S.M."/>
            <person name="Mu X."/>
            <person name="Myers E."/>
            <person name="Negre B."/>
            <person name="Newfeld S."/>
            <person name="Nielsen R."/>
            <person name="Noor M.A."/>
            <person name="O'Grady P."/>
            <person name="Pachter L."/>
            <person name="Papaceit M."/>
            <person name="Parisi M.J."/>
            <person name="Parisi M."/>
            <person name="Parts L."/>
            <person name="Pedersen J.S."/>
            <person name="Pesole G."/>
            <person name="Phillippy A.M."/>
            <person name="Ponting C.P."/>
            <person name="Pop M."/>
            <person name="Porcelli D."/>
            <person name="Powell J.R."/>
            <person name="Prohaska S."/>
            <person name="Pruitt K."/>
            <person name="Puig M."/>
            <person name="Quesneville H."/>
            <person name="Ram K.R."/>
            <person name="Rand D."/>
            <person name="Rasmussen M.D."/>
            <person name="Reed L.K."/>
            <person name="Reenan R."/>
            <person name="Reily A."/>
            <person name="Remington K.A."/>
            <person name="Rieger T.T."/>
            <person name="Ritchie M.G."/>
            <person name="Robin C."/>
            <person name="Rogers Y.H."/>
            <person name="Rohde C."/>
            <person name="Rozas J."/>
            <person name="Rubenfield M.J."/>
            <person name="Ruiz A."/>
            <person name="Russo S."/>
            <person name="Salzberg S.L."/>
            <person name="Sanchez-Gracia A."/>
            <person name="Saranga D.J."/>
            <person name="Sato H."/>
            <person name="Schaeffer S.W."/>
            <person name="Schatz M.C."/>
            <person name="Schlenke T."/>
            <person name="Schwartz R."/>
            <person name="Segarra C."/>
            <person name="Singh R.S."/>
            <person name="Sirot L."/>
            <person name="Sirota M."/>
            <person name="Sisneros N.B."/>
            <person name="Smith C.D."/>
            <person name="Smith T.F."/>
            <person name="Spieth J."/>
            <person name="Stage D.E."/>
            <person name="Stark A."/>
            <person name="Stephan W."/>
            <person name="Strausberg R.L."/>
            <person name="Strempel S."/>
            <person name="Sturgill D."/>
            <person name="Sutton G."/>
            <person name="Sutton G.G."/>
            <person name="Tao W."/>
            <person name="Teichmann S."/>
            <person name="Tobari Y.N."/>
            <person name="Tomimura Y."/>
            <person name="Tsolas J.M."/>
            <person name="Valente V.L."/>
            <person name="Venter E."/>
            <person name="Venter J.C."/>
            <person name="Vicario S."/>
            <person name="Vieira F.G."/>
            <person name="Vilella A.J."/>
            <person name="Villasante A."/>
            <person name="Walenz B."/>
            <person name="Wang J."/>
            <person name="Wasserman M."/>
            <person name="Watts T."/>
            <person name="Wilson D."/>
            <person name="Wilson R.K."/>
            <person name="Wing R.A."/>
            <person name="Wolfner M.F."/>
            <person name="Wong A."/>
            <person name="Wong G.K."/>
            <person name="Wu C.I."/>
            <person name="Wu G."/>
            <person name="Yamamoto D."/>
            <person name="Yang H.P."/>
            <person name="Yang S.P."/>
            <person name="Yorke J.A."/>
            <person name="Yoshida K."/>
            <person name="Zdobnov E."/>
            <person name="Zhang P."/>
            <person name="Zhang Y."/>
            <person name="Zimin A.V."/>
            <person name="Baldwin J."/>
            <person name="Abdouelleil A."/>
            <person name="Abdulkadir J."/>
            <person name="Abebe A."/>
            <person name="Abera B."/>
            <person name="Abreu J."/>
            <person name="Acer S.C."/>
            <person name="Aftuck L."/>
            <person name="Alexander A."/>
            <person name="An P."/>
            <person name="Anderson E."/>
            <person name="Anderson S."/>
            <person name="Arachi H."/>
            <person name="Azer M."/>
            <person name="Bachantsang P."/>
            <person name="Barry A."/>
            <person name="Bayul T."/>
            <person name="Berlin A."/>
            <person name="Bessette D."/>
            <person name="Bloom T."/>
            <person name="Blye J."/>
            <person name="Boguslavskiy L."/>
            <person name="Bonnet C."/>
            <person name="Boukhgalter B."/>
            <person name="Bourzgui I."/>
            <person name="Brown A."/>
            <person name="Cahill P."/>
            <person name="Channer S."/>
            <person name="Cheshatsang Y."/>
            <person name="Chuda L."/>
            <person name="Citroen M."/>
            <person name="Collymore A."/>
            <person name="Cooke P."/>
            <person name="Costello M."/>
            <person name="D'Aco K."/>
            <person name="Daza R."/>
            <person name="De Haan G."/>
            <person name="DeGray S."/>
            <person name="DeMaso C."/>
            <person name="Dhargay N."/>
            <person name="Dooley K."/>
            <person name="Dooley E."/>
            <person name="Doricent M."/>
            <person name="Dorje P."/>
            <person name="Dorjee K."/>
            <person name="Dupes A."/>
            <person name="Elong R."/>
            <person name="Falk J."/>
            <person name="Farina A."/>
            <person name="Faro S."/>
            <person name="Ferguson D."/>
            <person name="Fisher S."/>
            <person name="Foley C.D."/>
            <person name="Franke A."/>
            <person name="Friedrich D."/>
            <person name="Gadbois L."/>
            <person name="Gearin G."/>
            <person name="Gearin C.R."/>
            <person name="Giannoukos G."/>
            <person name="Goode T."/>
            <person name="Graham J."/>
            <person name="Grandbois E."/>
            <person name="Grewal S."/>
            <person name="Gyaltsen K."/>
            <person name="Hafez N."/>
            <person name="Hagos B."/>
            <person name="Hall J."/>
            <person name="Henson C."/>
            <person name="Hollinger A."/>
            <person name="Honan T."/>
            <person name="Huard M.D."/>
            <person name="Hughes L."/>
            <person name="Hurhula B."/>
            <person name="Husby M.E."/>
            <person name="Kamat A."/>
            <person name="Kanga B."/>
            <person name="Kashin S."/>
            <person name="Khazanovich D."/>
            <person name="Kisner P."/>
            <person name="Lance K."/>
            <person name="Lara M."/>
            <person name="Lee W."/>
            <person name="Lennon N."/>
            <person name="Letendre F."/>
            <person name="LeVine R."/>
            <person name="Lipovsky A."/>
            <person name="Liu X."/>
            <person name="Liu J."/>
            <person name="Liu S."/>
            <person name="Lokyitsang T."/>
            <person name="Lokyitsang Y."/>
            <person name="Lubonja R."/>
            <person name="Lui A."/>
            <person name="MacDonald P."/>
            <person name="Magnisalis V."/>
            <person name="Maru K."/>
            <person name="Matthews C."/>
            <person name="McCusker W."/>
            <person name="McDonough S."/>
            <person name="Mehta T."/>
            <person name="Meldrim J."/>
            <person name="Meneus L."/>
            <person name="Mihai O."/>
            <person name="Mihalev A."/>
            <person name="Mihova T."/>
            <person name="Mittelman R."/>
            <person name="Mlenga V."/>
            <person name="Montmayeur A."/>
            <person name="Mulrain L."/>
            <person name="Navidi A."/>
            <person name="Naylor J."/>
            <person name="Negash T."/>
            <person name="Nguyen T."/>
            <person name="Nguyen N."/>
            <person name="Nicol R."/>
            <person name="Norbu C."/>
            <person name="Norbu N."/>
            <person name="Novod N."/>
            <person name="O'Neill B."/>
            <person name="Osman S."/>
            <person name="Markiewicz E."/>
            <person name="Oyono O.L."/>
            <person name="Patti C."/>
            <person name="Phunkhang P."/>
            <person name="Pierre F."/>
            <person name="Priest M."/>
            <person name="Raghuraman S."/>
            <person name="Rege F."/>
            <person name="Reyes R."/>
            <person name="Rise C."/>
            <person name="Rogov P."/>
            <person name="Ross K."/>
            <person name="Ryan E."/>
            <person name="Settipalli S."/>
            <person name="Shea T."/>
            <person name="Sherpa N."/>
            <person name="Shi L."/>
            <person name="Shih D."/>
            <person name="Sparrow T."/>
            <person name="Spaulding J."/>
            <person name="Stalker J."/>
            <person name="Stange-Thomann N."/>
            <person name="Stavropoulos S."/>
            <person name="Stone C."/>
            <person name="Strader C."/>
            <person name="Tesfaye S."/>
            <person name="Thomson T."/>
            <person name="Thoulutsang Y."/>
            <person name="Thoulutsang D."/>
            <person name="Topham K."/>
            <person name="Topping I."/>
            <person name="Tsamla T."/>
            <person name="Vassiliev H."/>
            <person name="Vo A."/>
            <person name="Wangchuk T."/>
            <person name="Wangdi T."/>
            <person name="Weiand M."/>
            <person name="Wilkinson J."/>
            <person name="Wilson A."/>
            <person name="Yadav S."/>
            <person name="Young G."/>
            <person name="Yu Q."/>
            <person name="Zembek L."/>
            <person name="Zhong D."/>
            <person name="Zimmer A."/>
            <person name="Zwirko Z."/>
            <person name="Jaffe D.B."/>
            <person name="Alvarez P."/>
            <person name="Brockman W."/>
            <person name="Butler J."/>
            <person name="Chin C."/>
            <person name="Gnerre S."/>
            <person name="Grabherr M."/>
            <person name="Kleber M."/>
            <person name="Mauceli E."/>
            <person name="MacCallum I."/>
        </authorList>
    </citation>
    <scope>NUCLEOTIDE SEQUENCE [LARGE SCALE GENOMIC DNA]</scope>
    <source>
        <strain evidence="1 2">TSC#14021-0224.01</strain>
    </source>
</reference>
<dbReference type="AlphaFoldDB" id="A0A0Q5VLS8"/>
<reference evidence="1 2" key="2">
    <citation type="journal article" date="2008" name="Bioinformatics">
        <title>Assembly reconciliation.</title>
        <authorList>
            <person name="Zimin A.V."/>
            <person name="Smith D.R."/>
            <person name="Sutton G."/>
            <person name="Yorke J.A."/>
        </authorList>
    </citation>
    <scope>NUCLEOTIDE SEQUENCE [LARGE SCALE GENOMIC DNA]</scope>
    <source>
        <strain evidence="1 2">TSC#14021-0224.01</strain>
    </source>
</reference>
<evidence type="ECO:0000313" key="1">
    <source>
        <dbReference type="EMBL" id="KQS62528.1"/>
    </source>
</evidence>